<evidence type="ECO:0000313" key="4">
    <source>
        <dbReference type="Proteomes" id="UP000578697"/>
    </source>
</evidence>
<reference evidence="3 5" key="1">
    <citation type="submission" date="2018-08" db="EMBL/GenBank/DDBJ databases">
        <title>The first complete genome of Treponema rectale (CHPAT), a commensal spirochete of the bovine rectum.</title>
        <authorList>
            <person name="Staton G.J."/>
            <person name="Clegg S.R."/>
            <person name="Carter S.D."/>
            <person name="Radford A.D."/>
            <person name="Darby A."/>
            <person name="Hall N."/>
            <person name="Birtles R.J."/>
            <person name="Evans N.J."/>
        </authorList>
    </citation>
    <scope>NUCLEOTIDE SEQUENCE [LARGE SCALE GENOMIC DNA]</scope>
    <source>
        <strain evidence="3 5">CHPA</strain>
    </source>
</reference>
<keyword evidence="1" id="KW-1133">Transmembrane helix</keyword>
<dbReference type="EMBL" id="JACHFR010000001">
    <property type="protein sequence ID" value="MBB5218318.1"/>
    <property type="molecule type" value="Genomic_DNA"/>
</dbReference>
<proteinExistence type="predicted"/>
<feature type="transmembrane region" description="Helical" evidence="1">
    <location>
        <begin position="54"/>
        <end position="78"/>
    </location>
</feature>
<name>A0A840SDQ0_9SPIR</name>
<accession>A0A840SDQ0</accession>
<protein>
    <submittedName>
        <fullName evidence="2">Uncharacterized protein</fullName>
    </submittedName>
</protein>
<keyword evidence="4" id="KW-1185">Reference proteome</keyword>
<dbReference type="RefSeq" id="WP_184651739.1">
    <property type="nucleotide sequence ID" value="NZ_JACHFR010000001.1"/>
</dbReference>
<dbReference type="Proteomes" id="UP000593591">
    <property type="component" value="Chromosome"/>
</dbReference>
<dbReference type="Proteomes" id="UP000578697">
    <property type="component" value="Unassembled WGS sequence"/>
</dbReference>
<gene>
    <name evidence="3" type="ORF">DYE49_05745</name>
    <name evidence="2" type="ORF">HNP77_000662</name>
</gene>
<reference evidence="2 4" key="2">
    <citation type="submission" date="2020-08" db="EMBL/GenBank/DDBJ databases">
        <title>Genomic Encyclopedia of Type Strains, Phase IV (KMG-IV): sequencing the most valuable type-strain genomes for metagenomic binning, comparative biology and taxonomic classification.</title>
        <authorList>
            <person name="Goeker M."/>
        </authorList>
    </citation>
    <scope>NUCLEOTIDE SEQUENCE [LARGE SCALE GENOMIC DNA]</scope>
    <source>
        <strain evidence="2 4">DSM 103679</strain>
    </source>
</reference>
<evidence type="ECO:0000256" key="1">
    <source>
        <dbReference type="SAM" id="Phobius"/>
    </source>
</evidence>
<feature type="transmembrane region" description="Helical" evidence="1">
    <location>
        <begin position="90"/>
        <end position="116"/>
    </location>
</feature>
<sequence length="121" mass="13940">MERKFNSLKNNSSTSLLFRITCRFVLYLFLQAGAFFMLYVSGNFQGFMDRTQNFLLLLCFFNLAVLFLFSAAGCIECVALRVLNNQRRYWLYFILFLLIALLSMGLVLFISALSFISGGLH</sequence>
<feature type="transmembrane region" description="Helical" evidence="1">
    <location>
        <begin position="20"/>
        <end position="42"/>
    </location>
</feature>
<evidence type="ECO:0000313" key="5">
    <source>
        <dbReference type="Proteomes" id="UP000593591"/>
    </source>
</evidence>
<dbReference type="KEGG" id="trc:DYE49_05745"/>
<keyword evidence="1" id="KW-0812">Transmembrane</keyword>
<evidence type="ECO:0000313" key="2">
    <source>
        <dbReference type="EMBL" id="MBB5218318.1"/>
    </source>
</evidence>
<evidence type="ECO:0000313" key="3">
    <source>
        <dbReference type="EMBL" id="QOS39982.1"/>
    </source>
</evidence>
<dbReference type="AlphaFoldDB" id="A0A840SDQ0"/>
<keyword evidence="1" id="KW-0472">Membrane</keyword>
<organism evidence="2 4">
    <name type="scientific">Treponema rectale</name>
    <dbReference type="NCBI Taxonomy" id="744512"/>
    <lineage>
        <taxon>Bacteria</taxon>
        <taxon>Pseudomonadati</taxon>
        <taxon>Spirochaetota</taxon>
        <taxon>Spirochaetia</taxon>
        <taxon>Spirochaetales</taxon>
        <taxon>Treponemataceae</taxon>
        <taxon>Treponema</taxon>
    </lineage>
</organism>
<dbReference type="EMBL" id="CP031517">
    <property type="protein sequence ID" value="QOS39982.1"/>
    <property type="molecule type" value="Genomic_DNA"/>
</dbReference>